<feature type="compositionally biased region" description="Polar residues" evidence="1">
    <location>
        <begin position="226"/>
        <end position="240"/>
    </location>
</feature>
<proteinExistence type="predicted"/>
<organism evidence="2 3">
    <name type="scientific">Lentinula aff. detonsa</name>
    <dbReference type="NCBI Taxonomy" id="2804958"/>
    <lineage>
        <taxon>Eukaryota</taxon>
        <taxon>Fungi</taxon>
        <taxon>Dikarya</taxon>
        <taxon>Basidiomycota</taxon>
        <taxon>Agaricomycotina</taxon>
        <taxon>Agaricomycetes</taxon>
        <taxon>Agaricomycetidae</taxon>
        <taxon>Agaricales</taxon>
        <taxon>Marasmiineae</taxon>
        <taxon>Omphalotaceae</taxon>
        <taxon>Lentinula</taxon>
    </lineage>
</organism>
<evidence type="ECO:0000313" key="3">
    <source>
        <dbReference type="Proteomes" id="UP001163798"/>
    </source>
</evidence>
<evidence type="ECO:0000256" key="1">
    <source>
        <dbReference type="SAM" id="MobiDB-lite"/>
    </source>
</evidence>
<accession>A0AA38NHF2</accession>
<gene>
    <name evidence="2" type="ORF">GGU10DRAFT_337181</name>
</gene>
<name>A0AA38NHF2_9AGAR</name>
<comment type="caution">
    <text evidence="2">The sequence shown here is derived from an EMBL/GenBank/DDBJ whole genome shotgun (WGS) entry which is preliminary data.</text>
</comment>
<dbReference type="AlphaFoldDB" id="A0AA38NHF2"/>
<protein>
    <submittedName>
        <fullName evidence="2">Uncharacterized protein</fullName>
    </submittedName>
</protein>
<dbReference type="Proteomes" id="UP001163798">
    <property type="component" value="Unassembled WGS sequence"/>
</dbReference>
<reference evidence="2" key="1">
    <citation type="submission" date="2022-08" db="EMBL/GenBank/DDBJ databases">
        <authorList>
            <consortium name="DOE Joint Genome Institute"/>
            <person name="Min B."/>
            <person name="Riley R."/>
            <person name="Sierra-Patev S."/>
            <person name="Naranjo-Ortiz M."/>
            <person name="Looney B."/>
            <person name="Konkel Z."/>
            <person name="Slot J.C."/>
            <person name="Sakamoto Y."/>
            <person name="Steenwyk J.L."/>
            <person name="Rokas A."/>
            <person name="Carro J."/>
            <person name="Camarero S."/>
            <person name="Ferreira P."/>
            <person name="Molpeceres G."/>
            <person name="Ruiz-Duenas F.J."/>
            <person name="Serrano A."/>
            <person name="Henrissat B."/>
            <person name="Drula E."/>
            <person name="Hughes K.W."/>
            <person name="Mata J.L."/>
            <person name="Ishikawa N.K."/>
            <person name="Vargas-Isla R."/>
            <person name="Ushijima S."/>
            <person name="Smith C.A."/>
            <person name="Ahrendt S."/>
            <person name="Andreopoulos W."/>
            <person name="He G."/>
            <person name="Labutti K."/>
            <person name="Lipzen A."/>
            <person name="Ng V."/>
            <person name="Sandor L."/>
            <person name="Barry K."/>
            <person name="Martinez A.T."/>
            <person name="Xiao Y."/>
            <person name="Gibbons J.G."/>
            <person name="Terashima K."/>
            <person name="Hibbett D.S."/>
            <person name="Grigoriev I.V."/>
        </authorList>
    </citation>
    <scope>NUCLEOTIDE SEQUENCE</scope>
    <source>
        <strain evidence="2">TFB10291</strain>
    </source>
</reference>
<dbReference type="EMBL" id="MU793744">
    <property type="protein sequence ID" value="KAJ3780422.1"/>
    <property type="molecule type" value="Genomic_DNA"/>
</dbReference>
<sequence length="270" mass="29376">MSSPAAIVATSPVAVHLGYANSVTPPSQQAAFILQELPGVILDWDEQVFTITRLDTDDLTVSTEEMISCILASLAMSRRWRMEQGAPPRYDEKARTLGTCIPTTSTANFSIIHNGELWKSSQPITYDCIFSGAQITELTQSGAITGNIYADVKWAYPKPSRAIQSSDKDSGLLADFFAVHSTKSDQKVLLNGIFAAAKDAERNVAWRAKRNKAPKSLRGTQRYAETASSSVKAPSTTASVTEKMRMWRLRTGARSTEDIDSASEVAGPSH</sequence>
<feature type="region of interest" description="Disordered" evidence="1">
    <location>
        <begin position="210"/>
        <end position="270"/>
    </location>
</feature>
<keyword evidence="3" id="KW-1185">Reference proteome</keyword>
<evidence type="ECO:0000313" key="2">
    <source>
        <dbReference type="EMBL" id="KAJ3780422.1"/>
    </source>
</evidence>